<gene>
    <name evidence="2" type="ORF">M422DRAFT_193791</name>
</gene>
<evidence type="ECO:0000256" key="1">
    <source>
        <dbReference type="SAM" id="Phobius"/>
    </source>
</evidence>
<keyword evidence="1" id="KW-0472">Membrane</keyword>
<sequence>MHVGHHYTHPLEHAHPILVISMLGALLLNILGGLHRHYSNFVLRVYQMLLRLTFGSFPTKSGTELQAMLLQCHPIDIWTAAKMFNLEGDITIYAACPQCSFIYTSLYPERCNHNPFP</sequence>
<keyword evidence="1" id="KW-1133">Transmembrane helix</keyword>
<keyword evidence="1" id="KW-0812">Transmembrane</keyword>
<feature type="non-terminal residue" evidence="2">
    <location>
        <position position="117"/>
    </location>
</feature>
<protein>
    <submittedName>
        <fullName evidence="2">Uncharacterized protein</fullName>
    </submittedName>
</protein>
<proteinExistence type="predicted"/>
<dbReference type="EMBL" id="KN837429">
    <property type="protein sequence ID" value="KIJ25172.1"/>
    <property type="molecule type" value="Genomic_DNA"/>
</dbReference>
<dbReference type="Proteomes" id="UP000054279">
    <property type="component" value="Unassembled WGS sequence"/>
</dbReference>
<dbReference type="HOGENOM" id="CLU_138061_1_0_1"/>
<dbReference type="AlphaFoldDB" id="A0A0C9U7V0"/>
<evidence type="ECO:0000313" key="2">
    <source>
        <dbReference type="EMBL" id="KIJ25172.1"/>
    </source>
</evidence>
<keyword evidence="3" id="KW-1185">Reference proteome</keyword>
<accession>A0A0C9U7V0</accession>
<reference evidence="2 3" key="1">
    <citation type="submission" date="2014-06" db="EMBL/GenBank/DDBJ databases">
        <title>Evolutionary Origins and Diversification of the Mycorrhizal Mutualists.</title>
        <authorList>
            <consortium name="DOE Joint Genome Institute"/>
            <consortium name="Mycorrhizal Genomics Consortium"/>
            <person name="Kohler A."/>
            <person name="Kuo A."/>
            <person name="Nagy L.G."/>
            <person name="Floudas D."/>
            <person name="Copeland A."/>
            <person name="Barry K.W."/>
            <person name="Cichocki N."/>
            <person name="Veneault-Fourrey C."/>
            <person name="LaButti K."/>
            <person name="Lindquist E.A."/>
            <person name="Lipzen A."/>
            <person name="Lundell T."/>
            <person name="Morin E."/>
            <person name="Murat C."/>
            <person name="Riley R."/>
            <person name="Ohm R."/>
            <person name="Sun H."/>
            <person name="Tunlid A."/>
            <person name="Henrissat B."/>
            <person name="Grigoriev I.V."/>
            <person name="Hibbett D.S."/>
            <person name="Martin F."/>
        </authorList>
    </citation>
    <scope>NUCLEOTIDE SEQUENCE [LARGE SCALE GENOMIC DNA]</scope>
    <source>
        <strain evidence="2 3">SS14</strain>
    </source>
</reference>
<name>A0A0C9U7V0_SPHS4</name>
<feature type="transmembrane region" description="Helical" evidence="1">
    <location>
        <begin position="14"/>
        <end position="34"/>
    </location>
</feature>
<evidence type="ECO:0000313" key="3">
    <source>
        <dbReference type="Proteomes" id="UP000054279"/>
    </source>
</evidence>
<organism evidence="2 3">
    <name type="scientific">Sphaerobolus stellatus (strain SS14)</name>
    <dbReference type="NCBI Taxonomy" id="990650"/>
    <lineage>
        <taxon>Eukaryota</taxon>
        <taxon>Fungi</taxon>
        <taxon>Dikarya</taxon>
        <taxon>Basidiomycota</taxon>
        <taxon>Agaricomycotina</taxon>
        <taxon>Agaricomycetes</taxon>
        <taxon>Phallomycetidae</taxon>
        <taxon>Geastrales</taxon>
        <taxon>Sphaerobolaceae</taxon>
        <taxon>Sphaerobolus</taxon>
    </lineage>
</organism>